<proteinExistence type="inferred from homology"/>
<dbReference type="Gene3D" id="3.90.20.20">
    <property type="match status" value="1"/>
</dbReference>
<dbReference type="SUPFAM" id="SSF58014">
    <property type="entry name" value="Coiled-coil domain of nucleotide exchange factor GrpE"/>
    <property type="match status" value="1"/>
</dbReference>
<dbReference type="PANTHER" id="PTHR21237:SF23">
    <property type="entry name" value="GRPE PROTEIN HOMOLOG, MITOCHONDRIAL"/>
    <property type="match status" value="1"/>
</dbReference>
<dbReference type="GO" id="GO:0051082">
    <property type="term" value="F:unfolded protein binding"/>
    <property type="evidence" value="ECO:0007669"/>
    <property type="project" value="TreeGrafter"/>
</dbReference>
<comment type="subunit">
    <text evidence="3">Homodimer.</text>
</comment>
<comment type="function">
    <text evidence="3 4">Participates actively in the response to hyperosmotic and heat shock by preventing the aggregation of stress-denatured proteins, in association with DnaK and GrpE. It is the nucleotide exchange factor for DnaK and may function as a thermosensor. Unfolded proteins bind initially to DnaJ; upon interaction with the DnaJ-bound protein, DnaK hydrolyzes its bound ATP, resulting in the formation of a stable complex. GrpE releases ADP from DnaK; ATP binding to DnaK triggers the release of the substrate protein, thus completing the reaction cycle. Several rounds of ATP-dependent interactions between DnaJ, DnaK and GrpE are required for fully efficient folding.</text>
</comment>
<dbReference type="GO" id="GO:0005737">
    <property type="term" value="C:cytoplasm"/>
    <property type="evidence" value="ECO:0007669"/>
    <property type="project" value="UniProtKB-SubCell"/>
</dbReference>
<reference evidence="8 9" key="1">
    <citation type="submission" date="2019-07" db="EMBL/GenBank/DDBJ databases">
        <title>Whole genome shotgun sequence of Meiothermus hypogaeus NBRC 106114.</title>
        <authorList>
            <person name="Hosoyama A."/>
            <person name="Uohara A."/>
            <person name="Ohji S."/>
            <person name="Ichikawa N."/>
        </authorList>
    </citation>
    <scope>NUCLEOTIDE SEQUENCE [LARGE SCALE GENOMIC DNA]</scope>
    <source>
        <strain evidence="8 9">NBRC 106114</strain>
    </source>
</reference>
<feature type="region of interest" description="Disordered" evidence="7">
    <location>
        <begin position="1"/>
        <end position="23"/>
    </location>
</feature>
<dbReference type="OrthoDB" id="9812586at2"/>
<dbReference type="PROSITE" id="PS01071">
    <property type="entry name" value="GRPE"/>
    <property type="match status" value="1"/>
</dbReference>
<sequence>MENKETVAESPAPEVSEASNELPELERLRGEVEFLKAELEASKNKFLRLYADFENYKKRMAQELEAAQRNGKFDAVRSLLGTLDDLERALGFASVKPEDLIPGVKTVLENFTRNLKSLGVESVPGVGAEFDPRYHEAIGAVEGEDGKVMHVYQQGFRYGDLLVRPARVVVGNGVKEAESSEQSAESEKN</sequence>
<accession>A0A511R003</accession>
<evidence type="ECO:0000313" key="9">
    <source>
        <dbReference type="Proteomes" id="UP000321197"/>
    </source>
</evidence>
<comment type="subcellular location">
    <subcellularLocation>
        <location evidence="3">Cytoplasm</location>
    </subcellularLocation>
</comment>
<comment type="caution">
    <text evidence="8">The sequence shown here is derived from an EMBL/GenBank/DDBJ whole genome shotgun (WGS) entry which is preliminary data.</text>
</comment>
<dbReference type="PANTHER" id="PTHR21237">
    <property type="entry name" value="GRPE PROTEIN"/>
    <property type="match status" value="1"/>
</dbReference>
<evidence type="ECO:0000256" key="1">
    <source>
        <dbReference type="ARBA" id="ARBA00009054"/>
    </source>
</evidence>
<evidence type="ECO:0000256" key="7">
    <source>
        <dbReference type="SAM" id="MobiDB-lite"/>
    </source>
</evidence>
<keyword evidence="2 3" id="KW-0143">Chaperone</keyword>
<dbReference type="GO" id="GO:0006457">
    <property type="term" value="P:protein folding"/>
    <property type="evidence" value="ECO:0007669"/>
    <property type="project" value="InterPro"/>
</dbReference>
<evidence type="ECO:0000256" key="5">
    <source>
        <dbReference type="RuleBase" id="RU004478"/>
    </source>
</evidence>
<keyword evidence="6" id="KW-0175">Coiled coil</keyword>
<gene>
    <name evidence="3 8" type="primary">grpE</name>
    <name evidence="8" type="ORF">MHY01S_11210</name>
</gene>
<dbReference type="EMBL" id="BJXL01000026">
    <property type="protein sequence ID" value="GEM82955.1"/>
    <property type="molecule type" value="Genomic_DNA"/>
</dbReference>
<keyword evidence="3 4" id="KW-0346">Stress response</keyword>
<evidence type="ECO:0000256" key="3">
    <source>
        <dbReference type="HAMAP-Rule" id="MF_01151"/>
    </source>
</evidence>
<dbReference type="InterPro" id="IPR000740">
    <property type="entry name" value="GrpE"/>
</dbReference>
<dbReference type="Gene3D" id="2.30.22.10">
    <property type="entry name" value="Head domain of nucleotide exchange factor GrpE"/>
    <property type="match status" value="1"/>
</dbReference>
<protein>
    <recommendedName>
        <fullName evidence="3 4">Protein GrpE</fullName>
    </recommendedName>
    <alternativeName>
        <fullName evidence="3">HSP-70 cofactor</fullName>
    </alternativeName>
</protein>
<dbReference type="CDD" id="cd00446">
    <property type="entry name" value="GrpE"/>
    <property type="match status" value="1"/>
</dbReference>
<evidence type="ECO:0000313" key="8">
    <source>
        <dbReference type="EMBL" id="GEM82955.1"/>
    </source>
</evidence>
<feature type="coiled-coil region" evidence="6">
    <location>
        <begin position="25"/>
        <end position="70"/>
    </location>
</feature>
<dbReference type="GO" id="GO:0042803">
    <property type="term" value="F:protein homodimerization activity"/>
    <property type="evidence" value="ECO:0007669"/>
    <property type="project" value="InterPro"/>
</dbReference>
<dbReference type="Proteomes" id="UP000321197">
    <property type="component" value="Unassembled WGS sequence"/>
</dbReference>
<evidence type="ECO:0000256" key="2">
    <source>
        <dbReference type="ARBA" id="ARBA00023186"/>
    </source>
</evidence>
<dbReference type="SUPFAM" id="SSF51064">
    <property type="entry name" value="Head domain of nucleotide exchange factor GrpE"/>
    <property type="match status" value="1"/>
</dbReference>
<dbReference type="HAMAP" id="MF_01151">
    <property type="entry name" value="GrpE"/>
    <property type="match status" value="1"/>
</dbReference>
<dbReference type="RefSeq" id="WP_119340231.1">
    <property type="nucleotide sequence ID" value="NZ_BJXL01000026.1"/>
</dbReference>
<evidence type="ECO:0000256" key="4">
    <source>
        <dbReference type="RuleBase" id="RU000639"/>
    </source>
</evidence>
<comment type="similarity">
    <text evidence="1 3 5">Belongs to the GrpE family.</text>
</comment>
<evidence type="ECO:0000256" key="6">
    <source>
        <dbReference type="SAM" id="Coils"/>
    </source>
</evidence>
<organism evidence="8 9">
    <name type="scientific">Meiothermus hypogaeus NBRC 106114</name>
    <dbReference type="NCBI Taxonomy" id="1227553"/>
    <lineage>
        <taxon>Bacteria</taxon>
        <taxon>Thermotogati</taxon>
        <taxon>Deinococcota</taxon>
        <taxon>Deinococci</taxon>
        <taxon>Thermales</taxon>
        <taxon>Thermaceae</taxon>
        <taxon>Meiothermus</taxon>
    </lineage>
</organism>
<name>A0A511R003_9DEIN</name>
<dbReference type="AlphaFoldDB" id="A0A511R003"/>
<dbReference type="InterPro" id="IPR009012">
    <property type="entry name" value="GrpE_head"/>
</dbReference>
<dbReference type="Pfam" id="PF01025">
    <property type="entry name" value="GrpE"/>
    <property type="match status" value="1"/>
</dbReference>
<dbReference type="GO" id="GO:0051087">
    <property type="term" value="F:protein-folding chaperone binding"/>
    <property type="evidence" value="ECO:0007669"/>
    <property type="project" value="InterPro"/>
</dbReference>
<dbReference type="InterPro" id="IPR013805">
    <property type="entry name" value="GrpE_CC"/>
</dbReference>
<dbReference type="GO" id="GO:0000774">
    <property type="term" value="F:adenyl-nucleotide exchange factor activity"/>
    <property type="evidence" value="ECO:0007669"/>
    <property type="project" value="InterPro"/>
</dbReference>
<keyword evidence="3" id="KW-0963">Cytoplasm</keyword>
<dbReference type="PRINTS" id="PR00773">
    <property type="entry name" value="GRPEPROTEIN"/>
</dbReference>